<sequence length="294" mass="34063">MNIKDLIENSKSTRDFKEKRVPEELVKEVISFSKEAKPLYTDQKIHMMYLEDGNMVNEALEGIAGFNGIMIKAPQYFLFVTDNKEHDQINVGYYVQKIVLKIQDLGLDSCWISVPEDGQIVKEALSIDVEGEPAAILAIGYDEDEKKVINQFKWGENYSKTSMKVVENNVSSRLSMTEVVYFDKWGKTETLDQFIELGMEEVFRYAVMAPSSFNRQPWRFLLKDNHLYLAIKEDDKANEELDLLDAGIIILYVELLFTENSIDGTWKIEIDGERKETIHIPQDYKYIGYFSTEQ</sequence>
<dbReference type="OrthoDB" id="9814075at2"/>
<dbReference type="EMBL" id="QNRX01000003">
    <property type="protein sequence ID" value="RBP68405.1"/>
    <property type="molecule type" value="Genomic_DNA"/>
</dbReference>
<dbReference type="GO" id="GO:0016491">
    <property type="term" value="F:oxidoreductase activity"/>
    <property type="evidence" value="ECO:0007669"/>
    <property type="project" value="UniProtKB-KW"/>
</dbReference>
<dbReference type="AlphaFoldDB" id="A0A366ICA5"/>
<evidence type="ECO:0000313" key="7">
    <source>
        <dbReference type="EMBL" id="RBP68405.1"/>
    </source>
</evidence>
<name>A0A366ICA5_9FIRM</name>
<accession>A0A366ICA5</accession>
<evidence type="ECO:0000256" key="3">
    <source>
        <dbReference type="ARBA" id="ARBA00022630"/>
    </source>
</evidence>
<keyword evidence="5" id="KW-0560">Oxidoreductase</keyword>
<feature type="domain" description="Putative nitroreductase TM1586" evidence="6">
    <location>
        <begin position="2"/>
        <end position="251"/>
    </location>
</feature>
<dbReference type="SUPFAM" id="SSF55469">
    <property type="entry name" value="FMN-dependent nitroreductase-like"/>
    <property type="match status" value="2"/>
</dbReference>
<dbReference type="Pfam" id="PF14512">
    <property type="entry name" value="TM1586_NiRdase"/>
    <property type="match status" value="1"/>
</dbReference>
<proteinExistence type="inferred from homology"/>
<comment type="caution">
    <text evidence="7">The sequence shown here is derived from an EMBL/GenBank/DDBJ whole genome shotgun (WGS) entry which is preliminary data.</text>
</comment>
<evidence type="ECO:0000256" key="2">
    <source>
        <dbReference type="ARBA" id="ARBA00007118"/>
    </source>
</evidence>
<keyword evidence="4" id="KW-0288">FMN</keyword>
<evidence type="ECO:0000256" key="1">
    <source>
        <dbReference type="ARBA" id="ARBA00001917"/>
    </source>
</evidence>
<dbReference type="Gene3D" id="3.40.109.30">
    <property type="entry name" value="putative nitroreductase (tm1586), domain 2"/>
    <property type="match status" value="1"/>
</dbReference>
<keyword evidence="8" id="KW-1185">Reference proteome</keyword>
<protein>
    <submittedName>
        <fullName evidence="7">Nitroreductase</fullName>
    </submittedName>
</protein>
<comment type="cofactor">
    <cofactor evidence="1">
        <name>FMN</name>
        <dbReference type="ChEBI" id="CHEBI:58210"/>
    </cofactor>
</comment>
<dbReference type="InterPro" id="IPR029478">
    <property type="entry name" value="TM1586_NiRdase"/>
</dbReference>
<evidence type="ECO:0000259" key="6">
    <source>
        <dbReference type="Pfam" id="PF14512"/>
    </source>
</evidence>
<evidence type="ECO:0000256" key="5">
    <source>
        <dbReference type="ARBA" id="ARBA00023002"/>
    </source>
</evidence>
<reference evidence="7 8" key="1">
    <citation type="submission" date="2018-06" db="EMBL/GenBank/DDBJ databases">
        <title>Genomic Encyclopedia of Type Strains, Phase IV (KMG-IV): sequencing the most valuable type-strain genomes for metagenomic binning, comparative biology and taxonomic classification.</title>
        <authorList>
            <person name="Goeker M."/>
        </authorList>
    </citation>
    <scope>NUCLEOTIDE SEQUENCE [LARGE SCALE GENOMIC DNA]</scope>
    <source>
        <strain evidence="7 8">DSM 22112</strain>
    </source>
</reference>
<dbReference type="PANTHER" id="PTHR43673:SF2">
    <property type="entry name" value="NITROREDUCTASE"/>
    <property type="match status" value="1"/>
</dbReference>
<dbReference type="Gene3D" id="3.40.109.10">
    <property type="entry name" value="NADH Oxidase"/>
    <property type="match status" value="1"/>
</dbReference>
<gene>
    <name evidence="7" type="ORF">DES36_103168</name>
</gene>
<evidence type="ECO:0000256" key="4">
    <source>
        <dbReference type="ARBA" id="ARBA00022643"/>
    </source>
</evidence>
<organism evidence="7 8">
    <name type="scientific">Alkalibaculum bacchi</name>
    <dbReference type="NCBI Taxonomy" id="645887"/>
    <lineage>
        <taxon>Bacteria</taxon>
        <taxon>Bacillati</taxon>
        <taxon>Bacillota</taxon>
        <taxon>Clostridia</taxon>
        <taxon>Eubacteriales</taxon>
        <taxon>Eubacteriaceae</taxon>
        <taxon>Alkalibaculum</taxon>
    </lineage>
</organism>
<dbReference type="CDD" id="cd02062">
    <property type="entry name" value="Nitro_FMN_reductase"/>
    <property type="match status" value="1"/>
</dbReference>
<dbReference type="PANTHER" id="PTHR43673">
    <property type="entry name" value="NAD(P)H NITROREDUCTASE YDGI-RELATED"/>
    <property type="match status" value="1"/>
</dbReference>
<evidence type="ECO:0000313" key="8">
    <source>
        <dbReference type="Proteomes" id="UP000253490"/>
    </source>
</evidence>
<dbReference type="RefSeq" id="WP_113919831.1">
    <property type="nucleotide sequence ID" value="NZ_QNRX01000003.1"/>
</dbReference>
<dbReference type="Proteomes" id="UP000253490">
    <property type="component" value="Unassembled WGS sequence"/>
</dbReference>
<keyword evidence="3" id="KW-0285">Flavoprotein</keyword>
<comment type="similarity">
    <text evidence="2">Belongs to the nitroreductase family.</text>
</comment>
<dbReference type="InterPro" id="IPR000415">
    <property type="entry name" value="Nitroreductase-like"/>
</dbReference>